<comment type="caution">
    <text evidence="2">The sequence shown here is derived from an EMBL/GenBank/DDBJ whole genome shotgun (WGS) entry which is preliminary data.</text>
</comment>
<evidence type="ECO:0000313" key="3">
    <source>
        <dbReference type="Proteomes" id="UP000007151"/>
    </source>
</evidence>
<evidence type="ECO:0000256" key="1">
    <source>
        <dbReference type="SAM" id="SignalP"/>
    </source>
</evidence>
<keyword evidence="3" id="KW-1185">Reference proteome</keyword>
<name>A0A212EJC5_DANPL</name>
<dbReference type="Proteomes" id="UP000007151">
    <property type="component" value="Unassembled WGS sequence"/>
</dbReference>
<evidence type="ECO:0000313" key="2">
    <source>
        <dbReference type="EMBL" id="OWR41587.1"/>
    </source>
</evidence>
<gene>
    <name evidence="2" type="ORF">KGM_208570</name>
</gene>
<feature type="signal peptide" evidence="1">
    <location>
        <begin position="1"/>
        <end position="20"/>
    </location>
</feature>
<sequence>MKLTSPVFLYLYFFIRNSYGLLCYNGTLSNREIGEDPLTTKWLFGPRKRETSRLKCSLTVLCKGENAMCFVRSWIARARHSWIVQRGCYQTRAQDPFPRAMDTPTRAMSCRFERLPEADYKSPVSFYEKDGKKRVLVERARCSA</sequence>
<accession>A0A212EJC5</accession>
<organism evidence="2 3">
    <name type="scientific">Danaus plexippus plexippus</name>
    <dbReference type="NCBI Taxonomy" id="278856"/>
    <lineage>
        <taxon>Eukaryota</taxon>
        <taxon>Metazoa</taxon>
        <taxon>Ecdysozoa</taxon>
        <taxon>Arthropoda</taxon>
        <taxon>Hexapoda</taxon>
        <taxon>Insecta</taxon>
        <taxon>Pterygota</taxon>
        <taxon>Neoptera</taxon>
        <taxon>Endopterygota</taxon>
        <taxon>Lepidoptera</taxon>
        <taxon>Glossata</taxon>
        <taxon>Ditrysia</taxon>
        <taxon>Papilionoidea</taxon>
        <taxon>Nymphalidae</taxon>
        <taxon>Danainae</taxon>
        <taxon>Danaini</taxon>
        <taxon>Danaina</taxon>
        <taxon>Danaus</taxon>
        <taxon>Danaus</taxon>
    </lineage>
</organism>
<dbReference type="AlphaFoldDB" id="A0A212EJC5"/>
<keyword evidence="1" id="KW-0732">Signal</keyword>
<reference evidence="2 3" key="1">
    <citation type="journal article" date="2011" name="Cell">
        <title>The monarch butterfly genome yields insights into long-distance migration.</title>
        <authorList>
            <person name="Zhan S."/>
            <person name="Merlin C."/>
            <person name="Boore J.L."/>
            <person name="Reppert S.M."/>
        </authorList>
    </citation>
    <scope>NUCLEOTIDE SEQUENCE [LARGE SCALE GENOMIC DNA]</scope>
    <source>
        <strain evidence="2">F-2</strain>
    </source>
</reference>
<evidence type="ECO:0008006" key="4">
    <source>
        <dbReference type="Google" id="ProtNLM"/>
    </source>
</evidence>
<feature type="chain" id="PRO_5012668172" description="Secreted protein" evidence="1">
    <location>
        <begin position="21"/>
        <end position="144"/>
    </location>
</feature>
<protein>
    <recommendedName>
        <fullName evidence="4">Secreted protein</fullName>
    </recommendedName>
</protein>
<dbReference type="EMBL" id="AGBW02014491">
    <property type="protein sequence ID" value="OWR41587.1"/>
    <property type="molecule type" value="Genomic_DNA"/>
</dbReference>
<dbReference type="InParanoid" id="A0A212EJC5"/>
<proteinExistence type="predicted"/>
<dbReference type="eggNOG" id="ENOG502T7MK">
    <property type="taxonomic scope" value="Eukaryota"/>
</dbReference>
<dbReference type="KEGG" id="dpl:KGM_208570"/>